<evidence type="ECO:0000313" key="9">
    <source>
        <dbReference type="Proteomes" id="UP000274097"/>
    </source>
</evidence>
<accession>A0A3A9JAI6</accession>
<keyword evidence="3 6" id="KW-0812">Transmembrane</keyword>
<evidence type="ECO:0000256" key="1">
    <source>
        <dbReference type="ARBA" id="ARBA00004651"/>
    </source>
</evidence>
<evidence type="ECO:0000256" key="6">
    <source>
        <dbReference type="SAM" id="Phobius"/>
    </source>
</evidence>
<feature type="transmembrane region" description="Helical" evidence="6">
    <location>
        <begin position="54"/>
        <end position="76"/>
    </location>
</feature>
<evidence type="ECO:0000313" key="10">
    <source>
        <dbReference type="Proteomes" id="UP000278036"/>
    </source>
</evidence>
<evidence type="ECO:0000313" key="7">
    <source>
        <dbReference type="EMBL" id="RKK02531.1"/>
    </source>
</evidence>
<dbReference type="PANTHER" id="PTHR33529:SF6">
    <property type="entry name" value="YJGP_YJGQ FAMILY PERMEASE"/>
    <property type="match status" value="1"/>
</dbReference>
<dbReference type="RefSeq" id="WP_120639870.1">
    <property type="nucleotide sequence ID" value="NZ_RAQU01000145.1"/>
</dbReference>
<dbReference type="AlphaFoldDB" id="A0A3A9JAI6"/>
<evidence type="ECO:0000256" key="3">
    <source>
        <dbReference type="ARBA" id="ARBA00022692"/>
    </source>
</evidence>
<protein>
    <submittedName>
        <fullName evidence="8">LptF/LptG family permease</fullName>
    </submittedName>
    <submittedName>
        <fullName evidence="7">YjgP/YjgQ family permease</fullName>
    </submittedName>
</protein>
<gene>
    <name evidence="7" type="ORF">D6Z83_19245</name>
    <name evidence="8" type="ORF">EBE87_14665</name>
</gene>
<dbReference type="EMBL" id="RAQU01000145">
    <property type="protein sequence ID" value="RKK02531.1"/>
    <property type="molecule type" value="Genomic_DNA"/>
</dbReference>
<feature type="transmembrane region" description="Helical" evidence="6">
    <location>
        <begin position="82"/>
        <end position="100"/>
    </location>
</feature>
<organism evidence="7 10">
    <name type="scientific">Teichococcus wenyumeiae</name>
    <dbReference type="NCBI Taxonomy" id="2478470"/>
    <lineage>
        <taxon>Bacteria</taxon>
        <taxon>Pseudomonadati</taxon>
        <taxon>Pseudomonadota</taxon>
        <taxon>Alphaproteobacteria</taxon>
        <taxon>Acetobacterales</taxon>
        <taxon>Roseomonadaceae</taxon>
        <taxon>Roseomonas</taxon>
    </lineage>
</organism>
<keyword evidence="2" id="KW-1003">Cell membrane</keyword>
<name>A0A3A9JAI6_9PROT</name>
<proteinExistence type="predicted"/>
<keyword evidence="4 6" id="KW-1133">Transmembrane helix</keyword>
<dbReference type="OrthoDB" id="7057792at2"/>
<evidence type="ECO:0000313" key="8">
    <source>
        <dbReference type="EMBL" id="RMI20699.1"/>
    </source>
</evidence>
<dbReference type="InterPro" id="IPR005495">
    <property type="entry name" value="LptG/LptF_permease"/>
</dbReference>
<keyword evidence="5 6" id="KW-0472">Membrane</keyword>
<feature type="transmembrane region" description="Helical" evidence="6">
    <location>
        <begin position="367"/>
        <end position="384"/>
    </location>
</feature>
<comment type="caution">
    <text evidence="7">The sequence shown here is derived from an EMBL/GenBank/DDBJ whole genome shotgun (WGS) entry which is preliminary data.</text>
</comment>
<comment type="subcellular location">
    <subcellularLocation>
        <location evidence="1">Cell membrane</location>
        <topology evidence="1">Multi-pass membrane protein</topology>
    </subcellularLocation>
</comment>
<dbReference type="EMBL" id="RFLX01000010">
    <property type="protein sequence ID" value="RMI20699.1"/>
    <property type="molecule type" value="Genomic_DNA"/>
</dbReference>
<evidence type="ECO:0000256" key="4">
    <source>
        <dbReference type="ARBA" id="ARBA00022989"/>
    </source>
</evidence>
<feature type="transmembrane region" description="Helical" evidence="6">
    <location>
        <begin position="334"/>
        <end position="351"/>
    </location>
</feature>
<dbReference type="GO" id="GO:0043190">
    <property type="term" value="C:ATP-binding cassette (ABC) transporter complex"/>
    <property type="evidence" value="ECO:0007669"/>
    <property type="project" value="TreeGrafter"/>
</dbReference>
<dbReference type="GO" id="GO:0015920">
    <property type="term" value="P:lipopolysaccharide transport"/>
    <property type="evidence" value="ECO:0007669"/>
    <property type="project" value="TreeGrafter"/>
</dbReference>
<keyword evidence="9" id="KW-1185">Reference proteome</keyword>
<evidence type="ECO:0000256" key="2">
    <source>
        <dbReference type="ARBA" id="ARBA00022475"/>
    </source>
</evidence>
<dbReference type="InParanoid" id="A0A3A9JAI6"/>
<dbReference type="Pfam" id="PF03739">
    <property type="entry name" value="LptF_LptG"/>
    <property type="match status" value="1"/>
</dbReference>
<feature type="transmembrane region" description="Helical" evidence="6">
    <location>
        <begin position="26"/>
        <end position="47"/>
    </location>
</feature>
<feature type="transmembrane region" description="Helical" evidence="6">
    <location>
        <begin position="121"/>
        <end position="140"/>
    </location>
</feature>
<sequence length="432" mass="46900">MDTAPATLEARPRATRGAGSPLVTRYLLRLLGRPLVATLLVVLPALLLERLLRLFDLVATSAGAVGPVIQLVLFLVPHYIGLALPAAFFVSVFTVITQLSEYHELDALQGTGMSLSRLSRPFLAVGVALTLLGLALHGYMQPLGRYNYRAAFNAVTHAGWNAKVGAGDFIRLGSRLTVTADSVDPRTGQLTGVFIEQRRADGTEVTTTARRGWLVRQPDEGTLVLQLEGGSQIEVSPDGEVHTLRFGDSSITRPFSLTIPPFRARGDDEREMTLDELWKATAGPPPVPTGGGDPIPPQRLVGELHGRLVRSFSFALLPLLAVPMGLGAKRTRRWQGVALSALILVIYHHGVQLAESLGDVGLIDPRPALWGLFGAFAIFSLLAFRHANRNPYEGPFDAVLERLEGMTAAIRSRLPRRRRRAATETSSEAMRP</sequence>
<dbReference type="PANTHER" id="PTHR33529">
    <property type="entry name" value="SLR0882 PROTEIN-RELATED"/>
    <property type="match status" value="1"/>
</dbReference>
<dbReference type="Proteomes" id="UP000278036">
    <property type="component" value="Unassembled WGS sequence"/>
</dbReference>
<reference evidence="7 10" key="1">
    <citation type="submission" date="2018-09" db="EMBL/GenBank/DDBJ databases">
        <title>Roseomonas sp. nov., isolated from feces of Tibetan antelopes in the Qinghai-Tibet plateau, China.</title>
        <authorList>
            <person name="Tian Z."/>
        </authorList>
    </citation>
    <scope>NUCLEOTIDE SEQUENCE [LARGE SCALE GENOMIC DNA]</scope>
    <source>
        <strain evidence="8 9">Z23</strain>
        <strain evidence="7 10">Z24</strain>
    </source>
</reference>
<evidence type="ECO:0000256" key="5">
    <source>
        <dbReference type="ARBA" id="ARBA00023136"/>
    </source>
</evidence>
<dbReference type="Proteomes" id="UP000274097">
    <property type="component" value="Unassembled WGS sequence"/>
</dbReference>